<dbReference type="PROSITE" id="PS51215">
    <property type="entry name" value="AWS"/>
    <property type="match status" value="1"/>
</dbReference>
<dbReference type="GO" id="GO:0032259">
    <property type="term" value="P:methylation"/>
    <property type="evidence" value="ECO:0007669"/>
    <property type="project" value="UniProtKB-KW"/>
</dbReference>
<name>A0A2T7A4X7_TUBBO</name>
<accession>A0A2T7A4X7</accession>
<evidence type="ECO:0000259" key="10">
    <source>
        <dbReference type="PROSITE" id="PS50868"/>
    </source>
</evidence>
<dbReference type="Pfam" id="PF17907">
    <property type="entry name" value="AWS"/>
    <property type="match status" value="1"/>
</dbReference>
<evidence type="ECO:0000259" key="9">
    <source>
        <dbReference type="PROSITE" id="PS50280"/>
    </source>
</evidence>
<dbReference type="InterPro" id="IPR003616">
    <property type="entry name" value="Post-SET_dom"/>
</dbReference>
<dbReference type="InterPro" id="IPR050777">
    <property type="entry name" value="SET2_Histone-Lys_MeTrsfase"/>
</dbReference>
<feature type="compositionally biased region" description="Polar residues" evidence="8">
    <location>
        <begin position="37"/>
        <end position="49"/>
    </location>
</feature>
<feature type="compositionally biased region" description="Basic and acidic residues" evidence="8">
    <location>
        <begin position="148"/>
        <end position="171"/>
    </location>
</feature>
<dbReference type="InterPro" id="IPR006560">
    <property type="entry name" value="AWS_dom"/>
</dbReference>
<comment type="caution">
    <text evidence="12">The sequence shown here is derived from an EMBL/GenBank/DDBJ whole genome shotgun (WGS) entry which is preliminary data.</text>
</comment>
<feature type="compositionally biased region" description="Low complexity" evidence="8">
    <location>
        <begin position="867"/>
        <end position="889"/>
    </location>
</feature>
<comment type="subcellular location">
    <subcellularLocation>
        <location evidence="2">Chromosome</location>
    </subcellularLocation>
    <subcellularLocation>
        <location evidence="1">Nucleus</location>
    </subcellularLocation>
</comment>
<evidence type="ECO:0000256" key="5">
    <source>
        <dbReference type="ARBA" id="ARBA00022679"/>
    </source>
</evidence>
<dbReference type="InterPro" id="IPR001214">
    <property type="entry name" value="SET_dom"/>
</dbReference>
<feature type="region of interest" description="Disordered" evidence="8">
    <location>
        <begin position="853"/>
        <end position="901"/>
    </location>
</feature>
<feature type="compositionally biased region" description="Low complexity" evidence="8">
    <location>
        <begin position="196"/>
        <end position="208"/>
    </location>
</feature>
<dbReference type="Gene3D" id="2.170.270.10">
    <property type="entry name" value="SET domain"/>
    <property type="match status" value="1"/>
</dbReference>
<keyword evidence="4" id="KW-0489">Methyltransferase</keyword>
<keyword evidence="5" id="KW-0808">Transferase</keyword>
<feature type="domain" description="SET" evidence="9">
    <location>
        <begin position="463"/>
        <end position="579"/>
    </location>
</feature>
<dbReference type="SUPFAM" id="SSF82199">
    <property type="entry name" value="SET domain"/>
    <property type="match status" value="1"/>
</dbReference>
<keyword evidence="7" id="KW-0539">Nucleus</keyword>
<evidence type="ECO:0000313" key="12">
    <source>
        <dbReference type="EMBL" id="PUU82750.1"/>
    </source>
</evidence>
<reference evidence="12 13" key="1">
    <citation type="submission" date="2017-04" db="EMBL/GenBank/DDBJ databases">
        <title>Draft genome sequence of Tuber borchii Vittad., a whitish edible truffle.</title>
        <authorList>
            <consortium name="DOE Joint Genome Institute"/>
            <person name="Murat C."/>
            <person name="Kuo A."/>
            <person name="Barry K.W."/>
            <person name="Clum A."/>
            <person name="Dockter R.B."/>
            <person name="Fauchery L."/>
            <person name="Iotti M."/>
            <person name="Kohler A."/>
            <person name="Labutti K."/>
            <person name="Lindquist E.A."/>
            <person name="Lipzen A."/>
            <person name="Ohm R.A."/>
            <person name="Wang M."/>
            <person name="Grigoriev I.V."/>
            <person name="Zambonelli A."/>
            <person name="Martin F.M."/>
        </authorList>
    </citation>
    <scope>NUCLEOTIDE SEQUENCE [LARGE SCALE GENOMIC DNA]</scope>
    <source>
        <strain evidence="12 13">Tbo3840</strain>
    </source>
</reference>
<dbReference type="SMART" id="SM00508">
    <property type="entry name" value="PostSET"/>
    <property type="match status" value="1"/>
</dbReference>
<dbReference type="Pfam" id="PF00856">
    <property type="entry name" value="SET"/>
    <property type="match status" value="1"/>
</dbReference>
<dbReference type="SMART" id="SM00317">
    <property type="entry name" value="SET"/>
    <property type="match status" value="1"/>
</dbReference>
<evidence type="ECO:0000256" key="2">
    <source>
        <dbReference type="ARBA" id="ARBA00004286"/>
    </source>
</evidence>
<feature type="region of interest" description="Disordered" evidence="8">
    <location>
        <begin position="606"/>
        <end position="645"/>
    </location>
</feature>
<dbReference type="GO" id="GO:0005634">
    <property type="term" value="C:nucleus"/>
    <property type="evidence" value="ECO:0007669"/>
    <property type="project" value="UniProtKB-SubCell"/>
</dbReference>
<feature type="compositionally biased region" description="Acidic residues" evidence="8">
    <location>
        <begin position="729"/>
        <end position="761"/>
    </location>
</feature>
<keyword evidence="6" id="KW-0949">S-adenosyl-L-methionine</keyword>
<feature type="region of interest" description="Disordered" evidence="8">
    <location>
        <begin position="1"/>
        <end position="266"/>
    </location>
</feature>
<evidence type="ECO:0000256" key="1">
    <source>
        <dbReference type="ARBA" id="ARBA00004123"/>
    </source>
</evidence>
<dbReference type="EMBL" id="NESQ01000023">
    <property type="protein sequence ID" value="PUU82750.1"/>
    <property type="molecule type" value="Genomic_DNA"/>
</dbReference>
<feature type="domain" description="AWS" evidence="11">
    <location>
        <begin position="405"/>
        <end position="452"/>
    </location>
</feature>
<dbReference type="STRING" id="42251.A0A2T7A4X7"/>
<organism evidence="12 13">
    <name type="scientific">Tuber borchii</name>
    <name type="common">White truffle</name>
    <dbReference type="NCBI Taxonomy" id="42251"/>
    <lineage>
        <taxon>Eukaryota</taxon>
        <taxon>Fungi</taxon>
        <taxon>Dikarya</taxon>
        <taxon>Ascomycota</taxon>
        <taxon>Pezizomycotina</taxon>
        <taxon>Pezizomycetes</taxon>
        <taxon>Pezizales</taxon>
        <taxon>Tuberaceae</taxon>
        <taxon>Tuber</taxon>
    </lineage>
</organism>
<dbReference type="GO" id="GO:0005694">
    <property type="term" value="C:chromosome"/>
    <property type="evidence" value="ECO:0007669"/>
    <property type="project" value="UniProtKB-SubCell"/>
</dbReference>
<dbReference type="OrthoDB" id="422362at2759"/>
<feature type="compositionally biased region" description="Low complexity" evidence="8">
    <location>
        <begin position="138"/>
        <end position="147"/>
    </location>
</feature>
<evidence type="ECO:0008006" key="14">
    <source>
        <dbReference type="Google" id="ProtNLM"/>
    </source>
</evidence>
<evidence type="ECO:0000256" key="8">
    <source>
        <dbReference type="SAM" id="MobiDB-lite"/>
    </source>
</evidence>
<evidence type="ECO:0000256" key="6">
    <source>
        <dbReference type="ARBA" id="ARBA00022691"/>
    </source>
</evidence>
<evidence type="ECO:0000256" key="7">
    <source>
        <dbReference type="ARBA" id="ARBA00023242"/>
    </source>
</evidence>
<evidence type="ECO:0000259" key="11">
    <source>
        <dbReference type="PROSITE" id="PS51215"/>
    </source>
</evidence>
<feature type="compositionally biased region" description="Polar residues" evidence="8">
    <location>
        <begin position="232"/>
        <end position="242"/>
    </location>
</feature>
<feature type="region of interest" description="Disordered" evidence="8">
    <location>
        <begin position="703"/>
        <end position="782"/>
    </location>
</feature>
<feature type="compositionally biased region" description="Basic and acidic residues" evidence="8">
    <location>
        <begin position="105"/>
        <end position="114"/>
    </location>
</feature>
<proteinExistence type="predicted"/>
<keyword evidence="3" id="KW-0158">Chromosome</keyword>
<dbReference type="PROSITE" id="PS50868">
    <property type="entry name" value="POST_SET"/>
    <property type="match status" value="1"/>
</dbReference>
<dbReference type="PROSITE" id="PS50280">
    <property type="entry name" value="SET"/>
    <property type="match status" value="1"/>
</dbReference>
<protein>
    <recommendedName>
        <fullName evidence="14">SET domain-containing protein</fullName>
    </recommendedName>
</protein>
<evidence type="ECO:0000313" key="13">
    <source>
        <dbReference type="Proteomes" id="UP000244722"/>
    </source>
</evidence>
<dbReference type="InterPro" id="IPR046341">
    <property type="entry name" value="SET_dom_sf"/>
</dbReference>
<sequence>MWANSPPRSPSPDRASDSIPIPPQPSSSASSIVSTSVTNQSTVATSMSITPDRETVVLPDDTIIPKPIDSGKDLLPINAEQSDVGATEEPEAGPIEVDGAENATEDVKQEHGDSSDGAQEQTRTTRNLRDRSRTVGDSTSSTPAPTKSTKESKTVPDAARRRSLRSADKPKPSNTPDVHEANPNATRRHSQRIQVAAATSAKPAATTTPAPPRGKRSHEVMAAGSKSAGPKLQNSTPTTVSAVSLKESGEDSAPRSSKRARKVLSYDEDKHDEQLALSLTHSTSGALAMNPRKRKKIWLNQGLYLGQEQDIDVTRRPSGGSRKRGKVTEKKKPSILPMPMFTGSRIMETERDFKLPFNVFAPSPWKCGPIPDWRKLNHSTPPSFEFSHFHVLIGDAASHWKKEKASEAKCVCAEDVGCDENCLNMCTWVECDEGNCNVGVERCTNRAFADLKERVKAGTKFAEGVEVVKTANCGHGLRATRSFMPNQIIVEYTGEIITQEESERRMVEVYKDNKNYYLMLFHQNMILDATRGSVARFVNHSCDPNCRMEKWLVEGRPRMALFAGDDGIEAGEELTYDYNFNWFTGVSQQTCHCGADNCRGALGKKADGFQRASPPVKGKDSAKGKTRATPKGKQASTKSRTKVAPKSRVTVKGKATVRGRVIAKTRVVAKTTKITGPTKTGATMAAKGKGAIKATVKKTVVGTQRSVKASSNRVRRVARKATPPPPEESTSEEEEEEEEDNEEAGNLEEDQEEVGGVEEAEGIERDREQSDMEGLESIRVASSPGQAVLSDFARQRIRNRGGKPRVTKTYKVGKTIRAKYYKGKLGPRKKAIQDAISPLLASRSSSESATITLATSTRGYRETAPQSLSDAGASSSVSSTSDASVSGRVGVRRSVRRNAAPNAAQNTVQAFEALVAGHPATAPLLGQALNTVLATGVEPEGALPTGIGLLGSVECTV</sequence>
<dbReference type="GO" id="GO:0042054">
    <property type="term" value="F:histone methyltransferase activity"/>
    <property type="evidence" value="ECO:0007669"/>
    <property type="project" value="InterPro"/>
</dbReference>
<feature type="compositionally biased region" description="Polar residues" evidence="8">
    <location>
        <begin position="116"/>
        <end position="125"/>
    </location>
</feature>
<feature type="compositionally biased region" description="Low complexity" evidence="8">
    <location>
        <begin position="26"/>
        <end position="36"/>
    </location>
</feature>
<keyword evidence="13" id="KW-1185">Reference proteome</keyword>
<feature type="domain" description="Post-SET" evidence="10">
    <location>
        <begin position="587"/>
        <end position="603"/>
    </location>
</feature>
<dbReference type="AlphaFoldDB" id="A0A2T7A4X7"/>
<evidence type="ECO:0000256" key="4">
    <source>
        <dbReference type="ARBA" id="ARBA00022603"/>
    </source>
</evidence>
<gene>
    <name evidence="12" type="ORF">B9Z19DRAFT_1120337</name>
</gene>
<dbReference type="Proteomes" id="UP000244722">
    <property type="component" value="Unassembled WGS sequence"/>
</dbReference>
<evidence type="ECO:0000256" key="3">
    <source>
        <dbReference type="ARBA" id="ARBA00022454"/>
    </source>
</evidence>
<dbReference type="PANTHER" id="PTHR22884">
    <property type="entry name" value="SET DOMAIN PROTEINS"/>
    <property type="match status" value="1"/>
</dbReference>